<evidence type="ECO:0000256" key="3">
    <source>
        <dbReference type="ARBA" id="ARBA00013253"/>
    </source>
</evidence>
<dbReference type="HOGENOM" id="CLU_097916_1_1_10"/>
<dbReference type="PATRIC" id="fig|945713.3.peg.2383"/>
<keyword evidence="15" id="KW-1185">Reference proteome</keyword>
<evidence type="ECO:0000256" key="10">
    <source>
        <dbReference type="ARBA" id="ARBA00029409"/>
    </source>
</evidence>
<dbReference type="PANTHER" id="PTHR43071">
    <property type="entry name" value="2-AMINO-4-HYDROXY-6-HYDROXYMETHYLDIHYDROPTERIDINE PYROPHOSPHOKINASE"/>
    <property type="match status" value="1"/>
</dbReference>
<dbReference type="PANTHER" id="PTHR43071:SF1">
    <property type="entry name" value="2-AMINO-4-HYDROXY-6-HYDROXYMETHYLDIHYDROPTERIDINE PYROPHOSPHOKINASE"/>
    <property type="match status" value="1"/>
</dbReference>
<keyword evidence="8" id="KW-0067">ATP-binding</keyword>
<evidence type="ECO:0000256" key="8">
    <source>
        <dbReference type="ARBA" id="ARBA00022840"/>
    </source>
</evidence>
<dbReference type="GO" id="GO:0003848">
    <property type="term" value="F:2-amino-4-hydroxy-6-hydroxymethyldihydropteridine diphosphokinase activity"/>
    <property type="evidence" value="ECO:0007669"/>
    <property type="project" value="UniProtKB-EC"/>
</dbReference>
<dbReference type="KEGG" id="ial:IALB_2376"/>
<dbReference type="Proteomes" id="UP000007394">
    <property type="component" value="Chromosome"/>
</dbReference>
<evidence type="ECO:0000256" key="7">
    <source>
        <dbReference type="ARBA" id="ARBA00022777"/>
    </source>
</evidence>
<evidence type="ECO:0000313" key="14">
    <source>
        <dbReference type="EMBL" id="AFH50079.1"/>
    </source>
</evidence>
<dbReference type="CDD" id="cd00483">
    <property type="entry name" value="HPPK"/>
    <property type="match status" value="1"/>
</dbReference>
<evidence type="ECO:0000256" key="2">
    <source>
        <dbReference type="ARBA" id="ARBA00005810"/>
    </source>
</evidence>
<dbReference type="EMBL" id="CP003418">
    <property type="protein sequence ID" value="AFH50079.1"/>
    <property type="molecule type" value="Genomic_DNA"/>
</dbReference>
<comment type="function">
    <text evidence="10">Catalyzes the transfer of pyrophosphate from adenosine triphosphate (ATP) to 6-hydroxymethyl-7,8-dihydropterin, an enzymatic step in folate biosynthesis pathway.</text>
</comment>
<keyword evidence="6" id="KW-0547">Nucleotide-binding</keyword>
<evidence type="ECO:0000256" key="6">
    <source>
        <dbReference type="ARBA" id="ARBA00022741"/>
    </source>
</evidence>
<protein>
    <recommendedName>
        <fullName evidence="4">2-amino-4-hydroxy-6-hydroxymethyldihydropteridine pyrophosphokinase</fullName>
        <ecNumber evidence="3">2.7.6.3</ecNumber>
    </recommendedName>
    <alternativeName>
        <fullName evidence="11">6-hydroxymethyl-7,8-dihydropterin pyrophosphokinase</fullName>
    </alternativeName>
    <alternativeName>
        <fullName evidence="12">7,8-dihydro-6-hydroxymethylpterin-pyrophosphokinase</fullName>
    </alternativeName>
</protein>
<dbReference type="InterPro" id="IPR000550">
    <property type="entry name" value="Hppk"/>
</dbReference>
<dbReference type="GO" id="GO:0005524">
    <property type="term" value="F:ATP binding"/>
    <property type="evidence" value="ECO:0007669"/>
    <property type="project" value="UniProtKB-KW"/>
</dbReference>
<dbReference type="RefSeq" id="WP_014561222.1">
    <property type="nucleotide sequence ID" value="NC_017464.1"/>
</dbReference>
<gene>
    <name evidence="14" type="primary">folK</name>
    <name evidence="14" type="ordered locus">IALB_2376</name>
</gene>
<dbReference type="AlphaFoldDB" id="I0AM72"/>
<dbReference type="Pfam" id="PF01288">
    <property type="entry name" value="HPPK"/>
    <property type="match status" value="1"/>
</dbReference>
<evidence type="ECO:0000256" key="12">
    <source>
        <dbReference type="ARBA" id="ARBA00033413"/>
    </source>
</evidence>
<reference evidence="14 15" key="1">
    <citation type="journal article" date="2012" name="Front. Microbiol.">
        <title>Complete genome of Ignavibacterium album, a metabolically versatile, flagellated, facultative anaerobe from the phylum Chlorobi.</title>
        <authorList>
            <person name="Liu Z."/>
            <person name="Frigaard N.-U."/>
            <person name="Vogl K."/>
            <person name="Iino T."/>
            <person name="Ohkuma M."/>
            <person name="Overmann J."/>
            <person name="Bryant D.A."/>
        </authorList>
    </citation>
    <scope>NUCLEOTIDE SEQUENCE [LARGE SCALE GENOMIC DNA]</scope>
    <source>
        <strain evidence="15">DSM 19864 / JCM 16511 / NBRC 101810 / Mat9-16</strain>
    </source>
</reference>
<evidence type="ECO:0000259" key="13">
    <source>
        <dbReference type="PROSITE" id="PS00794"/>
    </source>
</evidence>
<dbReference type="STRING" id="945713.IALB_2376"/>
<dbReference type="InterPro" id="IPR035907">
    <property type="entry name" value="Hppk_sf"/>
</dbReference>
<keyword evidence="5" id="KW-0808">Transferase</keyword>
<evidence type="ECO:0000256" key="4">
    <source>
        <dbReference type="ARBA" id="ARBA00016218"/>
    </source>
</evidence>
<comment type="pathway">
    <text evidence="1">Cofactor biosynthesis; tetrahydrofolate biosynthesis; 2-amino-4-hydroxy-6-hydroxymethyl-7,8-dihydropteridine diphosphate from 7,8-dihydroneopterin triphosphate: step 4/4.</text>
</comment>
<dbReference type="NCBIfam" id="TIGR01498">
    <property type="entry name" value="folK"/>
    <property type="match status" value="1"/>
</dbReference>
<dbReference type="UniPathway" id="UPA00077">
    <property type="reaction ID" value="UER00155"/>
</dbReference>
<dbReference type="GO" id="GO:0046656">
    <property type="term" value="P:folic acid biosynthetic process"/>
    <property type="evidence" value="ECO:0007669"/>
    <property type="project" value="UniProtKB-KW"/>
</dbReference>
<dbReference type="Gene3D" id="3.30.70.560">
    <property type="entry name" value="7,8-Dihydro-6-hydroxymethylpterin-pyrophosphokinase HPPK"/>
    <property type="match status" value="1"/>
</dbReference>
<comment type="similarity">
    <text evidence="2">Belongs to the HPPK family.</text>
</comment>
<dbReference type="GO" id="GO:0016301">
    <property type="term" value="F:kinase activity"/>
    <property type="evidence" value="ECO:0007669"/>
    <property type="project" value="UniProtKB-KW"/>
</dbReference>
<dbReference type="EC" id="2.7.6.3" evidence="3"/>
<evidence type="ECO:0000256" key="11">
    <source>
        <dbReference type="ARBA" id="ARBA00029766"/>
    </source>
</evidence>
<feature type="domain" description="7,8-dihydro-6-hydroxymethylpterin-pyrophosphokinase" evidence="13">
    <location>
        <begin position="92"/>
        <end position="103"/>
    </location>
</feature>
<accession>I0AM72</accession>
<dbReference type="GO" id="GO:0046654">
    <property type="term" value="P:tetrahydrofolate biosynthetic process"/>
    <property type="evidence" value="ECO:0007669"/>
    <property type="project" value="UniProtKB-UniPathway"/>
</dbReference>
<dbReference type="PROSITE" id="PS00794">
    <property type="entry name" value="HPPK"/>
    <property type="match status" value="1"/>
</dbReference>
<organism evidence="14 15">
    <name type="scientific">Ignavibacterium album (strain DSM 19864 / JCM 16511 / NBRC 101810 / Mat9-16)</name>
    <dbReference type="NCBI Taxonomy" id="945713"/>
    <lineage>
        <taxon>Bacteria</taxon>
        <taxon>Pseudomonadati</taxon>
        <taxon>Ignavibacteriota</taxon>
        <taxon>Ignavibacteria</taxon>
        <taxon>Ignavibacteriales</taxon>
        <taxon>Ignavibacteriaceae</taxon>
        <taxon>Ignavibacterium</taxon>
    </lineage>
</organism>
<evidence type="ECO:0000256" key="1">
    <source>
        <dbReference type="ARBA" id="ARBA00005051"/>
    </source>
</evidence>
<dbReference type="eggNOG" id="COG0801">
    <property type="taxonomic scope" value="Bacteria"/>
</dbReference>
<name>I0AM72_IGNAJ</name>
<evidence type="ECO:0000313" key="15">
    <source>
        <dbReference type="Proteomes" id="UP000007394"/>
    </source>
</evidence>
<evidence type="ECO:0000256" key="5">
    <source>
        <dbReference type="ARBA" id="ARBA00022679"/>
    </source>
</evidence>
<proteinExistence type="inferred from homology"/>
<sequence>MSHEQHTAFIGIGSNLGNRIENIRKAVNLINETEGIQLLAVSSVYESLPFGNHNQQNFYNAVIKIQTNLTPFKLFELLKKFELMLGRIHRAHWGPREIDLDILLFNNLILSDDVLTLPHKEMHLRDFVLLPLAEIDRKVIHPVYKLTADQLLNKIKDRTIISKIDEKILKEEKEIG</sequence>
<evidence type="ECO:0000256" key="9">
    <source>
        <dbReference type="ARBA" id="ARBA00022909"/>
    </source>
</evidence>
<dbReference type="SUPFAM" id="SSF55083">
    <property type="entry name" value="6-hydroxymethyl-7,8-dihydropterin pyrophosphokinase, HPPK"/>
    <property type="match status" value="1"/>
</dbReference>
<keyword evidence="9" id="KW-0289">Folate biosynthesis</keyword>
<keyword evidence="7 14" id="KW-0418">Kinase</keyword>
<dbReference type="OrthoDB" id="9808041at2"/>